<dbReference type="EMBL" id="LNRQ01000005">
    <property type="protein sequence ID" value="KZM94386.1"/>
    <property type="molecule type" value="Genomic_DNA"/>
</dbReference>
<evidence type="ECO:0000256" key="4">
    <source>
        <dbReference type="PROSITE-ProRule" id="PRU01343"/>
    </source>
</evidence>
<dbReference type="PANTHER" id="PTHR33248">
    <property type="entry name" value="ZINC ION-BINDING PROTEIN"/>
    <property type="match status" value="1"/>
</dbReference>
<keyword evidence="1" id="KW-0479">Metal-binding</keyword>
<keyword evidence="3" id="KW-0862">Zinc</keyword>
<name>A0A161XRY0_DAUCS</name>
<dbReference type="PROSITE" id="PS51999">
    <property type="entry name" value="ZF_GRF"/>
    <property type="match status" value="1"/>
</dbReference>
<reference evidence="7" key="1">
    <citation type="journal article" date="2016" name="Nat. Genet.">
        <title>A high-quality carrot genome assembly provides new insights into carotenoid accumulation and asterid genome evolution.</title>
        <authorList>
            <person name="Iorizzo M."/>
            <person name="Ellison S."/>
            <person name="Senalik D."/>
            <person name="Zeng P."/>
            <person name="Satapoomin P."/>
            <person name="Huang J."/>
            <person name="Bowman M."/>
            <person name="Iovene M."/>
            <person name="Sanseverino W."/>
            <person name="Cavagnaro P."/>
            <person name="Yildiz M."/>
            <person name="Macko-Podgorni A."/>
            <person name="Moranska E."/>
            <person name="Grzebelus E."/>
            <person name="Grzebelus D."/>
            <person name="Ashrafi H."/>
            <person name="Zheng Z."/>
            <person name="Cheng S."/>
            <person name="Spooner D."/>
            <person name="Van Deynze A."/>
            <person name="Simon P."/>
        </authorList>
    </citation>
    <scope>NUCLEOTIDE SEQUENCE [LARGE SCALE GENOMIC DNA]</scope>
    <source>
        <tissue evidence="7">Leaf</tissue>
    </source>
</reference>
<feature type="domain" description="GRF-type" evidence="6">
    <location>
        <begin position="5"/>
        <end position="45"/>
    </location>
</feature>
<comment type="caution">
    <text evidence="7">The sequence shown here is derived from an EMBL/GenBank/DDBJ whole genome shotgun (WGS) entry which is preliminary data.</text>
</comment>
<dbReference type="OMA" id="FRWIDEP"/>
<keyword evidence="5" id="KW-1133">Transmembrane helix</keyword>
<feature type="transmembrane region" description="Helical" evidence="5">
    <location>
        <begin position="88"/>
        <end position="106"/>
    </location>
</feature>
<keyword evidence="5" id="KW-0812">Transmembrane</keyword>
<accession>A0A161XRY0</accession>
<evidence type="ECO:0000256" key="3">
    <source>
        <dbReference type="ARBA" id="ARBA00022833"/>
    </source>
</evidence>
<proteinExistence type="predicted"/>
<dbReference type="InterPro" id="IPR010666">
    <property type="entry name" value="Znf_GRF"/>
</dbReference>
<sequence>MAEYCRCGRQAVQRTAWTQSNAGRRFVGCVGGRSGCNYFRWIDEPMCLQGRVVIYGLRERVRALEEEMAQNASLREEALEAPRQEHSYWFYVCALCLFVLVIVLCNSNDEDN</sequence>
<protein>
    <recommendedName>
        <fullName evidence="6">GRF-type domain-containing protein</fullName>
    </recommendedName>
</protein>
<evidence type="ECO:0000256" key="1">
    <source>
        <dbReference type="ARBA" id="ARBA00022723"/>
    </source>
</evidence>
<keyword evidence="2 4" id="KW-0863">Zinc-finger</keyword>
<dbReference type="Pfam" id="PF06839">
    <property type="entry name" value="Zn_ribbon_GRF"/>
    <property type="match status" value="1"/>
</dbReference>
<organism evidence="7">
    <name type="scientific">Daucus carota subsp. sativus</name>
    <name type="common">Carrot</name>
    <dbReference type="NCBI Taxonomy" id="79200"/>
    <lineage>
        <taxon>Eukaryota</taxon>
        <taxon>Viridiplantae</taxon>
        <taxon>Streptophyta</taxon>
        <taxon>Embryophyta</taxon>
        <taxon>Tracheophyta</taxon>
        <taxon>Spermatophyta</taxon>
        <taxon>Magnoliopsida</taxon>
        <taxon>eudicotyledons</taxon>
        <taxon>Gunneridae</taxon>
        <taxon>Pentapetalae</taxon>
        <taxon>asterids</taxon>
        <taxon>campanulids</taxon>
        <taxon>Apiales</taxon>
        <taxon>Apiaceae</taxon>
        <taxon>Apioideae</taxon>
        <taxon>Scandiceae</taxon>
        <taxon>Daucinae</taxon>
        <taxon>Daucus</taxon>
        <taxon>Daucus sect. Daucus</taxon>
    </lineage>
</organism>
<dbReference type="AlphaFoldDB" id="A0A161XRY0"/>
<keyword evidence="5" id="KW-0472">Membrane</keyword>
<evidence type="ECO:0000256" key="2">
    <source>
        <dbReference type="ARBA" id="ARBA00022771"/>
    </source>
</evidence>
<gene>
    <name evidence="7" type="ORF">DCAR_017629</name>
</gene>
<evidence type="ECO:0000313" key="7">
    <source>
        <dbReference type="EMBL" id="KZM94386.1"/>
    </source>
</evidence>
<dbReference type="Gramene" id="KZM94386">
    <property type="protein sequence ID" value="KZM94386"/>
    <property type="gene ID" value="DCAR_017629"/>
</dbReference>
<evidence type="ECO:0000259" key="6">
    <source>
        <dbReference type="PROSITE" id="PS51999"/>
    </source>
</evidence>
<dbReference type="GO" id="GO:0008270">
    <property type="term" value="F:zinc ion binding"/>
    <property type="evidence" value="ECO:0007669"/>
    <property type="project" value="UniProtKB-KW"/>
</dbReference>
<evidence type="ECO:0000256" key="5">
    <source>
        <dbReference type="SAM" id="Phobius"/>
    </source>
</evidence>